<dbReference type="InterPro" id="IPR041667">
    <property type="entry name" value="Cupin_8"/>
</dbReference>
<dbReference type="PANTHER" id="PTHR12461:SF101">
    <property type="entry name" value="TRNA WYBUTOSINE-SYNTHESIZING PROTEIN 4"/>
    <property type="match status" value="1"/>
</dbReference>
<feature type="region of interest" description="Disordered" evidence="1">
    <location>
        <begin position="1"/>
        <end position="65"/>
    </location>
</feature>
<evidence type="ECO:0000313" key="4">
    <source>
        <dbReference type="Proteomes" id="UP001303373"/>
    </source>
</evidence>
<feature type="compositionally biased region" description="Basic and acidic residues" evidence="1">
    <location>
        <begin position="45"/>
        <end position="55"/>
    </location>
</feature>
<dbReference type="PROSITE" id="PS51184">
    <property type="entry name" value="JMJC"/>
    <property type="match status" value="1"/>
</dbReference>
<proteinExistence type="predicted"/>
<dbReference type="SUPFAM" id="SSF51197">
    <property type="entry name" value="Clavaminate synthase-like"/>
    <property type="match status" value="1"/>
</dbReference>
<dbReference type="Pfam" id="PF13621">
    <property type="entry name" value="Cupin_8"/>
    <property type="match status" value="1"/>
</dbReference>
<dbReference type="FunFam" id="2.60.120.650:FF:000046">
    <property type="entry name" value="JmjC domain-containing protein D"/>
    <property type="match status" value="1"/>
</dbReference>
<name>A0AAQ3M4H5_9PEZI</name>
<organism evidence="3 4">
    <name type="scientific">Acrodontium crateriforme</name>
    <dbReference type="NCBI Taxonomy" id="150365"/>
    <lineage>
        <taxon>Eukaryota</taxon>
        <taxon>Fungi</taxon>
        <taxon>Dikarya</taxon>
        <taxon>Ascomycota</taxon>
        <taxon>Pezizomycotina</taxon>
        <taxon>Dothideomycetes</taxon>
        <taxon>Dothideomycetidae</taxon>
        <taxon>Mycosphaerellales</taxon>
        <taxon>Teratosphaeriaceae</taxon>
        <taxon>Acrodontium</taxon>
    </lineage>
</organism>
<feature type="domain" description="JmjC" evidence="2">
    <location>
        <begin position="315"/>
        <end position="523"/>
    </location>
</feature>
<evidence type="ECO:0000259" key="2">
    <source>
        <dbReference type="PROSITE" id="PS51184"/>
    </source>
</evidence>
<feature type="compositionally biased region" description="Polar residues" evidence="1">
    <location>
        <begin position="8"/>
        <end position="26"/>
    </location>
</feature>
<dbReference type="PANTHER" id="PTHR12461">
    <property type="entry name" value="HYPOXIA-INDUCIBLE FACTOR 1 ALPHA INHIBITOR-RELATED"/>
    <property type="match status" value="1"/>
</dbReference>
<dbReference type="EMBL" id="CP138583">
    <property type="protein sequence ID" value="WPG99947.1"/>
    <property type="molecule type" value="Genomic_DNA"/>
</dbReference>
<evidence type="ECO:0000313" key="3">
    <source>
        <dbReference type="EMBL" id="WPG99947.1"/>
    </source>
</evidence>
<keyword evidence="4" id="KW-1185">Reference proteome</keyword>
<dbReference type="Gene3D" id="2.60.120.650">
    <property type="entry name" value="Cupin"/>
    <property type="match status" value="1"/>
</dbReference>
<dbReference type="AlphaFoldDB" id="A0AAQ3M4H5"/>
<accession>A0AAQ3M4H5</accession>
<dbReference type="Proteomes" id="UP001303373">
    <property type="component" value="Chromosome 4"/>
</dbReference>
<gene>
    <name evidence="3" type="ORF">R9X50_00277000</name>
</gene>
<reference evidence="3 4" key="1">
    <citation type="submission" date="2023-11" db="EMBL/GenBank/DDBJ databases">
        <title>An acidophilic fungus is an integral part of prey digestion in a carnivorous sundew plant.</title>
        <authorList>
            <person name="Tsai I.J."/>
        </authorList>
    </citation>
    <scope>NUCLEOTIDE SEQUENCE [LARGE SCALE GENOMIC DNA]</scope>
    <source>
        <strain evidence="3">169a</strain>
    </source>
</reference>
<protein>
    <recommendedName>
        <fullName evidence="2">JmjC domain-containing protein</fullName>
    </recommendedName>
</protein>
<evidence type="ECO:0000256" key="1">
    <source>
        <dbReference type="SAM" id="MobiDB-lite"/>
    </source>
</evidence>
<dbReference type="InterPro" id="IPR003347">
    <property type="entry name" value="JmjC_dom"/>
</dbReference>
<dbReference type="SMART" id="SM00558">
    <property type="entry name" value="JmjC"/>
    <property type="match status" value="1"/>
</dbReference>
<sequence length="523" mass="59129">MTAKEQSESTLAVKQSENPPDVSSGTRGKKGNEQDIESISNPAIKPHDSKPRETKTISPKMPISNPKDVVSQLHHLATKLHRALTVPIKHETIHLCGPAALNLLPRLPDEVLKLAYEKLNSWPFHAVPVCWRRLYEDASLYRTIWLIRGVEDEAMGGGEAVGEGEGQRNKRRKLKSIDEIIDAVIIELDKGLTISGAPGRKDVFEFAFEFLKGLIHDDSIDERFTRRFTCGCEVELSSEYPIPRTENNLSFDEFQTHLDKFTTPLIIPDTFTHWPALERWQDPTYLLSHTLGGRRLVPVEIGKSYTDEDWSQRVMQMREFMQTYLLPSHPAEIGYLAQHDLFAQIPALRNDIAIPDYCFTLPPAADCAVRKTAGLKDVAQLEEPMLNAWLGPGGTKTPLHTDPYHNVLCQVVGYKYVRLYGPEESDSLYPRGLDEKGISMANTSLVDVELFRSPWNRPGRKTNQQDGNQALAAAKMKAEFPLFEKATYQEAIIGPGECIYIPVGWWHYIESVSTSFSVSFWWN</sequence>